<feature type="signal peptide" evidence="1">
    <location>
        <begin position="1"/>
        <end position="30"/>
    </location>
</feature>
<dbReference type="Proteomes" id="UP001156398">
    <property type="component" value="Unassembled WGS sequence"/>
</dbReference>
<name>A0ABT6VWE6_9ACTN</name>
<organism evidence="2 3">
    <name type="scientific">Streptantibioticus silvisoli</name>
    <dbReference type="NCBI Taxonomy" id="2705255"/>
    <lineage>
        <taxon>Bacteria</taxon>
        <taxon>Bacillati</taxon>
        <taxon>Actinomycetota</taxon>
        <taxon>Actinomycetes</taxon>
        <taxon>Kitasatosporales</taxon>
        <taxon>Streptomycetaceae</taxon>
        <taxon>Streptantibioticus</taxon>
    </lineage>
</organism>
<feature type="chain" id="PRO_5046272404" evidence="1">
    <location>
        <begin position="31"/>
        <end position="166"/>
    </location>
</feature>
<dbReference type="EMBL" id="JAAGKO020000008">
    <property type="protein sequence ID" value="MDI5962769.1"/>
    <property type="molecule type" value="Genomic_DNA"/>
</dbReference>
<evidence type="ECO:0000313" key="3">
    <source>
        <dbReference type="Proteomes" id="UP001156398"/>
    </source>
</evidence>
<comment type="caution">
    <text evidence="2">The sequence shown here is derived from an EMBL/GenBank/DDBJ whole genome shotgun (WGS) entry which is preliminary data.</text>
</comment>
<evidence type="ECO:0000313" key="2">
    <source>
        <dbReference type="EMBL" id="MDI5962769.1"/>
    </source>
</evidence>
<dbReference type="RefSeq" id="WP_271325804.1">
    <property type="nucleotide sequence ID" value="NZ_JAAGKO020000008.1"/>
</dbReference>
<reference evidence="2 3" key="1">
    <citation type="submission" date="2023-05" db="EMBL/GenBank/DDBJ databases">
        <title>Streptantibioticus silvisoli sp. nov., acidotolerant actinomycetes 1 from pine litter.</title>
        <authorList>
            <person name="Swiecimska M."/>
            <person name="Golinska P."/>
            <person name="Sangal V."/>
            <person name="Wachnowicz B."/>
            <person name="Goodfellow M."/>
        </authorList>
    </citation>
    <scope>NUCLEOTIDE SEQUENCE [LARGE SCALE GENOMIC DNA]</scope>
    <source>
        <strain evidence="2 3">SL54</strain>
    </source>
</reference>
<keyword evidence="3" id="KW-1185">Reference proteome</keyword>
<evidence type="ECO:0000256" key="1">
    <source>
        <dbReference type="SAM" id="SignalP"/>
    </source>
</evidence>
<protein>
    <submittedName>
        <fullName evidence="2">Uncharacterized protein</fullName>
    </submittedName>
</protein>
<keyword evidence="1" id="KW-0732">Signal</keyword>
<gene>
    <name evidence="2" type="ORF">POF43_008590</name>
</gene>
<sequence>MHGKHRRLRTYGTIAAFVLLGGAVGLPSAAATVDPAPIGANQFFNGQVNGASASAVIRVVCPVPATVGETGHPIAGQTVDVVPGASSTSAVVGYTGSAGTHVNVEFGTASANAPVTLSSYAVQAAIPTTLNLPCSGTGKVDFVPTPTSPTAQTSSVTVTYADIAAS</sequence>
<proteinExistence type="predicted"/>
<accession>A0ABT6VWE6</accession>